<keyword evidence="6" id="KW-0998">Cell outer membrane</keyword>
<dbReference type="InterPro" id="IPR013355">
    <property type="entry name" value="Pilus_4_PilQ"/>
</dbReference>
<name>A0A2T5J053_9GAMM</name>
<evidence type="ECO:0000256" key="4">
    <source>
        <dbReference type="ARBA" id="ARBA00022927"/>
    </source>
</evidence>
<dbReference type="Pfam" id="PF00263">
    <property type="entry name" value="Secretin"/>
    <property type="match status" value="1"/>
</dbReference>
<dbReference type="FunFam" id="3.30.1370.130:FF:000001">
    <property type="entry name" value="Type IV pilus secretin PilQ"/>
    <property type="match status" value="1"/>
</dbReference>
<dbReference type="Gene3D" id="2.60.40.3500">
    <property type="match status" value="1"/>
</dbReference>
<dbReference type="GO" id="GO:0009306">
    <property type="term" value="P:protein secretion"/>
    <property type="evidence" value="ECO:0007669"/>
    <property type="project" value="InterPro"/>
</dbReference>
<dbReference type="Pfam" id="PF11741">
    <property type="entry name" value="AMIN"/>
    <property type="match status" value="2"/>
</dbReference>
<dbReference type="Gene3D" id="3.30.1370.130">
    <property type="match status" value="1"/>
</dbReference>
<dbReference type="AlphaFoldDB" id="A0A2T5J053"/>
<dbReference type="Gene3D" id="3.30.1370.120">
    <property type="match status" value="1"/>
</dbReference>
<evidence type="ECO:0000313" key="10">
    <source>
        <dbReference type="EMBL" id="PTQ89707.1"/>
    </source>
</evidence>
<evidence type="ECO:0000256" key="2">
    <source>
        <dbReference type="ARBA" id="ARBA00022448"/>
    </source>
</evidence>
<evidence type="ECO:0000313" key="11">
    <source>
        <dbReference type="Proteomes" id="UP000244223"/>
    </source>
</evidence>
<keyword evidence="11" id="KW-1185">Reference proteome</keyword>
<keyword evidence="2 8" id="KW-0813">Transport</keyword>
<feature type="domain" description="Secretin/TonB short N-terminal" evidence="9">
    <location>
        <begin position="317"/>
        <end position="365"/>
    </location>
</feature>
<dbReference type="PANTHER" id="PTHR30604:SF1">
    <property type="entry name" value="DNA UTILIZATION PROTEIN HOFQ"/>
    <property type="match status" value="1"/>
</dbReference>
<dbReference type="Proteomes" id="UP000244223">
    <property type="component" value="Unassembled WGS sequence"/>
</dbReference>
<sequence length="727" mass="79157">MINRITMNNNKLTGKKSMSIHRMVLGLGLMSALHVAIAAERLTLKQVDFVTLPGDEIEVKLGFDDTPPQLQSYQIEKPARLVFDLPDTKNGLSSRYLNLGNGNARSLTVVDNQERTRVVVNLGELSGYTSRVEGNALVLKIGKQELIAMANAASTPSPAPVAAKPTKVAKLQAQQVNGIDFHRGDQGDGQINIGLSQASIPVDVQQQGNKIIAKFIGVKLPEKLRRRLDVSDFATPVKSIDAYNEGNNGIMVIQPQGEFEYLAYQTDNKLTISVKPILPDAPKKRKEFTYTGEKLSLNFQDIEVRSVLQLIADFTSLNLVASDTVSGRITLRLQNVPWDQALDLILKTKGLDKRTVGNVMLVAPADEIATRERLELESMAQTEQLAPLRSEFIQVNYAKAADIQNMITSGVNNSRGGSQNGSLLSNRGSISIDARTNTVIIQDTAKKIEEIRDLIAKLDMPVKQVMIEARVVLATTNFAKELGVKWGVAHDNIDTQRRVMVGGTRSTLSDIREVQIDRTTGQRTYDITQPADLAVDLGIEKVGTSSLAIGFMDSDNVVLDLELSALQSDGHGEVVATPKVLTADKQKALIASGKQIPYQVATSSGATAIKFIEAELRLEVTPSITPDGRVNMELAVNKDSAGESLANGALTVNTNRVATNIIVDDGQTVVLGGIFTNETTKGVVKTPFLGDIPYLGRLFRQDISRNDKQELLIFVTPRLMNDTIASK</sequence>
<dbReference type="SMART" id="SM00965">
    <property type="entry name" value="STN"/>
    <property type="match status" value="1"/>
</dbReference>
<dbReference type="InterPro" id="IPR001775">
    <property type="entry name" value="GspD/PilQ"/>
</dbReference>
<dbReference type="GO" id="GO:0009279">
    <property type="term" value="C:cell outer membrane"/>
    <property type="evidence" value="ECO:0007669"/>
    <property type="project" value="UniProtKB-SubCell"/>
</dbReference>
<reference evidence="10 11" key="1">
    <citation type="submission" date="2018-04" db="EMBL/GenBank/DDBJ databases">
        <title>Genomic Encyclopedia of Archaeal and Bacterial Type Strains, Phase II (KMG-II): from individual species to whole genera.</title>
        <authorList>
            <person name="Goeker M."/>
        </authorList>
    </citation>
    <scope>NUCLEOTIDE SEQUENCE [LARGE SCALE GENOMIC DNA]</scope>
    <source>
        <strain evidence="10 11">DSM 5822</strain>
    </source>
</reference>
<evidence type="ECO:0000256" key="1">
    <source>
        <dbReference type="ARBA" id="ARBA00004370"/>
    </source>
</evidence>
<comment type="subcellular location">
    <subcellularLocation>
        <location evidence="8">Cell outer membrane</location>
    </subcellularLocation>
    <subcellularLocation>
        <location evidence="1">Membrane</location>
    </subcellularLocation>
</comment>
<evidence type="ECO:0000259" key="9">
    <source>
        <dbReference type="SMART" id="SM00965"/>
    </source>
</evidence>
<dbReference type="InterPro" id="IPR038591">
    <property type="entry name" value="NolW-like_sf"/>
</dbReference>
<dbReference type="InterPro" id="IPR051808">
    <property type="entry name" value="Type_IV_pilus_biogenesis"/>
</dbReference>
<keyword evidence="5" id="KW-0472">Membrane</keyword>
<accession>A0A2T5J053</accession>
<dbReference type="Pfam" id="PF03958">
    <property type="entry name" value="Secretin_N"/>
    <property type="match status" value="1"/>
</dbReference>
<evidence type="ECO:0000256" key="3">
    <source>
        <dbReference type="ARBA" id="ARBA00022729"/>
    </source>
</evidence>
<evidence type="ECO:0000256" key="8">
    <source>
        <dbReference type="RuleBase" id="RU004004"/>
    </source>
</evidence>
<keyword evidence="4" id="KW-0653">Protein transport</keyword>
<organism evidence="10 11">
    <name type="scientific">Agitococcus lubricus</name>
    <dbReference type="NCBI Taxonomy" id="1077255"/>
    <lineage>
        <taxon>Bacteria</taxon>
        <taxon>Pseudomonadati</taxon>
        <taxon>Pseudomonadota</taxon>
        <taxon>Gammaproteobacteria</taxon>
        <taxon>Moraxellales</taxon>
        <taxon>Moraxellaceae</taxon>
        <taxon>Agitococcus</taxon>
    </lineage>
</organism>
<dbReference type="Pfam" id="PF07660">
    <property type="entry name" value="STN"/>
    <property type="match status" value="1"/>
</dbReference>
<dbReference type="InterPro" id="IPR004846">
    <property type="entry name" value="T2SS/T3SS_dom"/>
</dbReference>
<comment type="caution">
    <text evidence="10">The sequence shown here is derived from an EMBL/GenBank/DDBJ whole genome shotgun (WGS) entry which is preliminary data.</text>
</comment>
<evidence type="ECO:0000256" key="5">
    <source>
        <dbReference type="ARBA" id="ARBA00023136"/>
    </source>
</evidence>
<dbReference type="InterPro" id="IPR011662">
    <property type="entry name" value="Secretin/TonB_short_N"/>
</dbReference>
<dbReference type="PANTHER" id="PTHR30604">
    <property type="entry name" value="PROTEIN TRANSPORT PROTEIN HOFQ"/>
    <property type="match status" value="1"/>
</dbReference>
<dbReference type="InterPro" id="IPR021731">
    <property type="entry name" value="AMIN_dom"/>
</dbReference>
<dbReference type="NCBIfam" id="TIGR02515">
    <property type="entry name" value="IV_pilus_PilQ"/>
    <property type="match status" value="1"/>
</dbReference>
<evidence type="ECO:0000256" key="6">
    <source>
        <dbReference type="ARBA" id="ARBA00023237"/>
    </source>
</evidence>
<dbReference type="InterPro" id="IPR005644">
    <property type="entry name" value="NolW-like"/>
</dbReference>
<gene>
    <name evidence="10" type="ORF">C8N29_10530</name>
</gene>
<proteinExistence type="inferred from homology"/>
<protein>
    <submittedName>
        <fullName evidence="10">Type IV pilus assembly protein PilQ</fullName>
    </submittedName>
</protein>
<keyword evidence="3" id="KW-0732">Signal</keyword>
<dbReference type="PRINTS" id="PR00811">
    <property type="entry name" value="BCTERIALGSPD"/>
</dbReference>
<comment type="similarity">
    <text evidence="7">Belongs to the bacterial secretin family.</text>
</comment>
<dbReference type="EMBL" id="QAON01000005">
    <property type="protein sequence ID" value="PTQ89707.1"/>
    <property type="molecule type" value="Genomic_DNA"/>
</dbReference>
<dbReference type="Gene3D" id="2.60.40.3470">
    <property type="match status" value="1"/>
</dbReference>
<evidence type="ECO:0000256" key="7">
    <source>
        <dbReference type="RuleBase" id="RU004003"/>
    </source>
</evidence>